<evidence type="ECO:0000313" key="3">
    <source>
        <dbReference type="Proteomes" id="UP000570678"/>
    </source>
</evidence>
<comment type="caution">
    <text evidence="2">The sequence shown here is derived from an EMBL/GenBank/DDBJ whole genome shotgun (WGS) entry which is preliminary data.</text>
</comment>
<proteinExistence type="predicted"/>
<evidence type="ECO:0000313" key="2">
    <source>
        <dbReference type="EMBL" id="NKY58013.1"/>
    </source>
</evidence>
<dbReference type="Proteomes" id="UP000570678">
    <property type="component" value="Unassembled WGS sequence"/>
</dbReference>
<gene>
    <name evidence="2" type="ORF">HGA15_18065</name>
</gene>
<dbReference type="AlphaFoldDB" id="A0A846YGC2"/>
<organism evidence="2 3">
    <name type="scientific">Nocardia flavorosea</name>
    <dbReference type="NCBI Taxonomy" id="53429"/>
    <lineage>
        <taxon>Bacteria</taxon>
        <taxon>Bacillati</taxon>
        <taxon>Actinomycetota</taxon>
        <taxon>Actinomycetes</taxon>
        <taxon>Mycobacteriales</taxon>
        <taxon>Nocardiaceae</taxon>
        <taxon>Nocardia</taxon>
    </lineage>
</organism>
<name>A0A846YGC2_9NOCA</name>
<dbReference type="EMBL" id="JAAXOT010000008">
    <property type="protein sequence ID" value="NKY58013.1"/>
    <property type="molecule type" value="Genomic_DNA"/>
</dbReference>
<reference evidence="2 3" key="1">
    <citation type="submission" date="2020-04" db="EMBL/GenBank/DDBJ databases">
        <title>MicrobeNet Type strains.</title>
        <authorList>
            <person name="Nicholson A.C."/>
        </authorList>
    </citation>
    <scope>NUCLEOTIDE SEQUENCE [LARGE SCALE GENOMIC DNA]</scope>
    <source>
        <strain evidence="2 3">JCM 3332</strain>
    </source>
</reference>
<accession>A0A846YGC2</accession>
<feature type="chain" id="PRO_5032429057" evidence="1">
    <location>
        <begin position="24"/>
        <end position="163"/>
    </location>
</feature>
<keyword evidence="3" id="KW-1185">Reference proteome</keyword>
<protein>
    <submittedName>
        <fullName evidence="2">DUF4352 domain-containing protein</fullName>
    </submittedName>
</protein>
<sequence length="163" mass="16944">MKKIVVTAAAVVLPLVFAGPAVSEPTPVEPGPPATVLAEPAATGPLGTAYPIRTGGDMTVTVHPSEAEVAPRAADGSVLVFDVSAEQTAGKPYFLPTLDLRLITTNGDMVYPLTGVPGEYPGGFVEPEQPRSGLVAFELTGEQQPKEIVFATNDDFVQGAWTL</sequence>
<evidence type="ECO:0000256" key="1">
    <source>
        <dbReference type="SAM" id="SignalP"/>
    </source>
</evidence>
<keyword evidence="1" id="KW-0732">Signal</keyword>
<dbReference type="RefSeq" id="WP_062978446.1">
    <property type="nucleotide sequence ID" value="NZ_JAAXOT010000008.1"/>
</dbReference>
<feature type="signal peptide" evidence="1">
    <location>
        <begin position="1"/>
        <end position="23"/>
    </location>
</feature>